<feature type="chain" id="PRO_5036974158" evidence="1">
    <location>
        <begin position="24"/>
        <end position="150"/>
    </location>
</feature>
<dbReference type="InterPro" id="IPR025673">
    <property type="entry name" value="PCYCGC"/>
</dbReference>
<dbReference type="AlphaFoldDB" id="A0A932A8C5"/>
<gene>
    <name evidence="2" type="ORF">HYX28_01360</name>
</gene>
<evidence type="ECO:0000313" key="2">
    <source>
        <dbReference type="EMBL" id="MBI2677409.1"/>
    </source>
</evidence>
<proteinExistence type="predicted"/>
<name>A0A932A8C5_9BACT</name>
<feature type="signal peptide" evidence="1">
    <location>
        <begin position="1"/>
        <end position="23"/>
    </location>
</feature>
<protein>
    <submittedName>
        <fullName evidence="2">Uncharacterized protein</fullName>
    </submittedName>
</protein>
<evidence type="ECO:0000256" key="1">
    <source>
        <dbReference type="SAM" id="SignalP"/>
    </source>
</evidence>
<accession>A0A932A8C5</accession>
<reference evidence="2" key="1">
    <citation type="submission" date="2020-07" db="EMBL/GenBank/DDBJ databases">
        <title>Huge and variable diversity of episymbiotic CPR bacteria and DPANN archaea in groundwater ecosystems.</title>
        <authorList>
            <person name="He C.Y."/>
            <person name="Keren R."/>
            <person name="Whittaker M."/>
            <person name="Farag I.F."/>
            <person name="Doudna J."/>
            <person name="Cate J.H.D."/>
            <person name="Banfield J.F."/>
        </authorList>
    </citation>
    <scope>NUCLEOTIDE SEQUENCE</scope>
    <source>
        <strain evidence="2">NC_groundwater_580_Pr5_B-0.1um_64_19</strain>
    </source>
</reference>
<dbReference type="Pfam" id="PF13798">
    <property type="entry name" value="PCYCGC"/>
    <property type="match status" value="1"/>
</dbReference>
<comment type="caution">
    <text evidence="2">The sequence shown here is derived from an EMBL/GenBank/DDBJ whole genome shotgun (WGS) entry which is preliminary data.</text>
</comment>
<evidence type="ECO:0000313" key="3">
    <source>
        <dbReference type="Proteomes" id="UP000779809"/>
    </source>
</evidence>
<dbReference type="Proteomes" id="UP000779809">
    <property type="component" value="Unassembled WGS sequence"/>
</dbReference>
<keyword evidence="1" id="KW-0732">Signal</keyword>
<organism evidence="2 3">
    <name type="scientific">Candidatus Korobacter versatilis</name>
    <dbReference type="NCBI Taxonomy" id="658062"/>
    <lineage>
        <taxon>Bacteria</taxon>
        <taxon>Pseudomonadati</taxon>
        <taxon>Acidobacteriota</taxon>
        <taxon>Terriglobia</taxon>
        <taxon>Terriglobales</taxon>
        <taxon>Candidatus Korobacteraceae</taxon>
        <taxon>Candidatus Korobacter</taxon>
    </lineage>
</organism>
<dbReference type="EMBL" id="JACPNR010000004">
    <property type="protein sequence ID" value="MBI2677409.1"/>
    <property type="molecule type" value="Genomic_DNA"/>
</dbReference>
<sequence length="150" mass="16634">MKRIILRAATALFVSLFAVSMSAQWVDDTPAFHSAPPAKGEKLPAILRPDQVTGSGVQYAYQRHAYTLAAKVDKTLYQQPCYCHCDKGHGHTSLRSCFESAHGANCGICLKETYYTYQQAKKGKTAAQIRQGIMSKDYENVNLETADQIQ</sequence>